<sequence>MARRPWTLRTRLLVSLLAFAAVGLALFGAVTGLLLRQQLLARIDAQLQESAAKAVSRDRPPPRPLPANAYPSLPTNFRVYFFDPYGNAGFQQKPDQNETAMPQLPPMTIASVRQHGTKPFTTEDVAGSGQWRVIVAVQEPNRWQPSGGTVAVVAMLGDTESTVVNLAGIEVVSGVVLLLLLGLTGLIVVRIGLRPLTRIEHTAQAIAAGELDRRVADTDPRTETGRLGASLNVMLARISAALTASAQSEQRLRRFVADASHELRTPLTSIRGFAELYRRGGARETADVERLMARIESEAIRMGLLVEDLLMLARLDQERSLDFAEVDLLVVAADAVHDARAATPERDIVLEAPHGAVRVIGDEHKLRQVVMNLVTNAVTHTPADASVRVAVRQERTRPSNHAVAVAGGELPKTSRFAVLEVIDTGPGIPEDQGKLVFDRFYRADQARSRANGGSGLGLAITAAILEAHSGRVELISSPGQGTRFRVLLAPA</sequence>
<dbReference type="Gene3D" id="6.10.340.10">
    <property type="match status" value="1"/>
</dbReference>
<dbReference type="InterPro" id="IPR050428">
    <property type="entry name" value="TCS_sensor_his_kinase"/>
</dbReference>
<comment type="caution">
    <text evidence="15">The sequence shown here is derived from an EMBL/GenBank/DDBJ whole genome shotgun (WGS) entry which is preliminary data.</text>
</comment>
<comment type="cofactor">
    <cofactor evidence="2">
        <name>a divalent metal cation</name>
        <dbReference type="ChEBI" id="CHEBI:60240"/>
    </cofactor>
</comment>
<dbReference type="InterPro" id="IPR004358">
    <property type="entry name" value="Sig_transdc_His_kin-like_C"/>
</dbReference>
<evidence type="ECO:0000259" key="13">
    <source>
        <dbReference type="PROSITE" id="PS50109"/>
    </source>
</evidence>
<reference evidence="15 16" key="1">
    <citation type="submission" date="2020-08" db="EMBL/GenBank/DDBJ databases">
        <title>Sequencing the genomes of 1000 actinobacteria strains.</title>
        <authorList>
            <person name="Klenk H.-P."/>
        </authorList>
    </citation>
    <scope>NUCLEOTIDE SEQUENCE [LARGE SCALE GENOMIC DNA]</scope>
    <source>
        <strain evidence="15 16">DSM 43851</strain>
    </source>
</reference>
<dbReference type="SMART" id="SM00387">
    <property type="entry name" value="HATPase_c"/>
    <property type="match status" value="1"/>
</dbReference>
<dbReference type="Gene3D" id="1.10.287.130">
    <property type="match status" value="1"/>
</dbReference>
<accession>A0A7W9KDM0</accession>
<evidence type="ECO:0000256" key="5">
    <source>
        <dbReference type="ARBA" id="ARBA00022553"/>
    </source>
</evidence>
<evidence type="ECO:0000256" key="3">
    <source>
        <dbReference type="ARBA" id="ARBA00004236"/>
    </source>
</evidence>
<keyword evidence="6 15" id="KW-0808">Transferase</keyword>
<dbReference type="Pfam" id="PF02518">
    <property type="entry name" value="HATPase_c"/>
    <property type="match status" value="1"/>
</dbReference>
<protein>
    <recommendedName>
        <fullName evidence="4">histidine kinase</fullName>
        <ecNumber evidence="4">2.7.13.3</ecNumber>
    </recommendedName>
</protein>
<keyword evidence="16" id="KW-1185">Reference proteome</keyword>
<comment type="subcellular location">
    <subcellularLocation>
        <location evidence="3">Cell membrane</location>
    </subcellularLocation>
</comment>
<dbReference type="CDD" id="cd00082">
    <property type="entry name" value="HisKA"/>
    <property type="match status" value="1"/>
</dbReference>
<dbReference type="Gene3D" id="3.30.565.10">
    <property type="entry name" value="Histidine kinase-like ATPase, C-terminal domain"/>
    <property type="match status" value="1"/>
</dbReference>
<dbReference type="InterPro" id="IPR003594">
    <property type="entry name" value="HATPase_dom"/>
</dbReference>
<dbReference type="Proteomes" id="UP000585638">
    <property type="component" value="Unassembled WGS sequence"/>
</dbReference>
<feature type="domain" description="Histidine kinase" evidence="13">
    <location>
        <begin position="258"/>
        <end position="491"/>
    </location>
</feature>
<keyword evidence="11 12" id="KW-0472">Membrane</keyword>
<evidence type="ECO:0000256" key="9">
    <source>
        <dbReference type="ARBA" id="ARBA00022989"/>
    </source>
</evidence>
<evidence type="ECO:0000313" key="16">
    <source>
        <dbReference type="Proteomes" id="UP000585638"/>
    </source>
</evidence>
<dbReference type="PANTHER" id="PTHR45436">
    <property type="entry name" value="SENSOR HISTIDINE KINASE YKOH"/>
    <property type="match status" value="1"/>
</dbReference>
<dbReference type="GO" id="GO:0005509">
    <property type="term" value="F:calcium ion binding"/>
    <property type="evidence" value="ECO:0007669"/>
    <property type="project" value="UniProtKB-ARBA"/>
</dbReference>
<dbReference type="GO" id="GO:0005886">
    <property type="term" value="C:plasma membrane"/>
    <property type="evidence" value="ECO:0007669"/>
    <property type="project" value="UniProtKB-SubCell"/>
</dbReference>
<dbReference type="EC" id="2.7.13.3" evidence="4"/>
<dbReference type="InterPro" id="IPR003660">
    <property type="entry name" value="HAMP_dom"/>
</dbReference>
<dbReference type="InterPro" id="IPR005467">
    <property type="entry name" value="His_kinase_dom"/>
</dbReference>
<proteinExistence type="predicted"/>
<dbReference type="FunFam" id="1.10.287.130:FF:000001">
    <property type="entry name" value="Two-component sensor histidine kinase"/>
    <property type="match status" value="1"/>
</dbReference>
<name>A0A7W9KDM0_9PSEU</name>
<dbReference type="PANTHER" id="PTHR45436:SF5">
    <property type="entry name" value="SENSOR HISTIDINE KINASE TRCS"/>
    <property type="match status" value="1"/>
</dbReference>
<dbReference type="RefSeq" id="WP_184860101.1">
    <property type="nucleotide sequence ID" value="NZ_BAAAWY010000064.1"/>
</dbReference>
<evidence type="ECO:0000256" key="4">
    <source>
        <dbReference type="ARBA" id="ARBA00012438"/>
    </source>
</evidence>
<feature type="transmembrane region" description="Helical" evidence="12">
    <location>
        <begin position="171"/>
        <end position="193"/>
    </location>
</feature>
<dbReference type="SMART" id="SM00304">
    <property type="entry name" value="HAMP"/>
    <property type="match status" value="1"/>
</dbReference>
<evidence type="ECO:0000256" key="2">
    <source>
        <dbReference type="ARBA" id="ARBA00001968"/>
    </source>
</evidence>
<dbReference type="InterPro" id="IPR003661">
    <property type="entry name" value="HisK_dim/P_dom"/>
</dbReference>
<dbReference type="CDD" id="cd06225">
    <property type="entry name" value="HAMP"/>
    <property type="match status" value="1"/>
</dbReference>
<comment type="catalytic activity">
    <reaction evidence="1">
        <text>ATP + protein L-histidine = ADP + protein N-phospho-L-histidine.</text>
        <dbReference type="EC" id="2.7.13.3"/>
    </reaction>
</comment>
<gene>
    <name evidence="15" type="ORF">BJ998_001758</name>
</gene>
<evidence type="ECO:0000256" key="7">
    <source>
        <dbReference type="ARBA" id="ARBA00022692"/>
    </source>
</evidence>
<evidence type="ECO:0000256" key="6">
    <source>
        <dbReference type="ARBA" id="ARBA00022679"/>
    </source>
</evidence>
<evidence type="ECO:0000313" key="15">
    <source>
        <dbReference type="EMBL" id="MBB5890562.1"/>
    </source>
</evidence>
<keyword evidence="7 12" id="KW-0812">Transmembrane</keyword>
<feature type="domain" description="HAMP" evidence="14">
    <location>
        <begin position="190"/>
        <end position="243"/>
    </location>
</feature>
<evidence type="ECO:0000259" key="14">
    <source>
        <dbReference type="PROSITE" id="PS50885"/>
    </source>
</evidence>
<evidence type="ECO:0000256" key="1">
    <source>
        <dbReference type="ARBA" id="ARBA00000085"/>
    </source>
</evidence>
<keyword evidence="10" id="KW-0902">Two-component regulatory system</keyword>
<organism evidence="15 16">
    <name type="scientific">Kutzneria kofuensis</name>
    <dbReference type="NCBI Taxonomy" id="103725"/>
    <lineage>
        <taxon>Bacteria</taxon>
        <taxon>Bacillati</taxon>
        <taxon>Actinomycetota</taxon>
        <taxon>Actinomycetes</taxon>
        <taxon>Pseudonocardiales</taxon>
        <taxon>Pseudonocardiaceae</taxon>
        <taxon>Kutzneria</taxon>
    </lineage>
</organism>
<evidence type="ECO:0000256" key="8">
    <source>
        <dbReference type="ARBA" id="ARBA00022777"/>
    </source>
</evidence>
<dbReference type="PROSITE" id="PS50109">
    <property type="entry name" value="HIS_KIN"/>
    <property type="match status" value="1"/>
</dbReference>
<keyword evidence="8 15" id="KW-0418">Kinase</keyword>
<dbReference type="PRINTS" id="PR00344">
    <property type="entry name" value="BCTRLSENSOR"/>
</dbReference>
<dbReference type="Pfam" id="PF00672">
    <property type="entry name" value="HAMP"/>
    <property type="match status" value="1"/>
</dbReference>
<dbReference type="CDD" id="cd00075">
    <property type="entry name" value="HATPase"/>
    <property type="match status" value="1"/>
</dbReference>
<dbReference type="AlphaFoldDB" id="A0A7W9KDM0"/>
<evidence type="ECO:0000256" key="10">
    <source>
        <dbReference type="ARBA" id="ARBA00023012"/>
    </source>
</evidence>
<dbReference type="PROSITE" id="PS50885">
    <property type="entry name" value="HAMP"/>
    <property type="match status" value="1"/>
</dbReference>
<dbReference type="SMART" id="SM00388">
    <property type="entry name" value="HisKA"/>
    <property type="match status" value="1"/>
</dbReference>
<evidence type="ECO:0000256" key="11">
    <source>
        <dbReference type="ARBA" id="ARBA00023136"/>
    </source>
</evidence>
<dbReference type="SUPFAM" id="SSF55874">
    <property type="entry name" value="ATPase domain of HSP90 chaperone/DNA topoisomerase II/histidine kinase"/>
    <property type="match status" value="1"/>
</dbReference>
<dbReference type="FunFam" id="3.30.565.10:FF:000006">
    <property type="entry name" value="Sensor histidine kinase WalK"/>
    <property type="match status" value="1"/>
</dbReference>
<dbReference type="GO" id="GO:0000155">
    <property type="term" value="F:phosphorelay sensor kinase activity"/>
    <property type="evidence" value="ECO:0007669"/>
    <property type="project" value="InterPro"/>
</dbReference>
<keyword evidence="5" id="KW-0597">Phosphoprotein</keyword>
<dbReference type="SUPFAM" id="SSF47384">
    <property type="entry name" value="Homodimeric domain of signal transducing histidine kinase"/>
    <property type="match status" value="1"/>
</dbReference>
<dbReference type="InterPro" id="IPR036097">
    <property type="entry name" value="HisK_dim/P_sf"/>
</dbReference>
<dbReference type="Pfam" id="PF00512">
    <property type="entry name" value="HisKA"/>
    <property type="match status" value="1"/>
</dbReference>
<evidence type="ECO:0000256" key="12">
    <source>
        <dbReference type="SAM" id="Phobius"/>
    </source>
</evidence>
<dbReference type="InterPro" id="IPR036890">
    <property type="entry name" value="HATPase_C_sf"/>
</dbReference>
<dbReference type="EMBL" id="JACHIR010000001">
    <property type="protein sequence ID" value="MBB5890562.1"/>
    <property type="molecule type" value="Genomic_DNA"/>
</dbReference>
<dbReference type="SUPFAM" id="SSF158472">
    <property type="entry name" value="HAMP domain-like"/>
    <property type="match status" value="1"/>
</dbReference>
<keyword evidence="9 12" id="KW-1133">Transmembrane helix</keyword>